<dbReference type="AlphaFoldDB" id="A0A5N6GLT6"/>
<keyword evidence="1" id="KW-0812">Transmembrane</keyword>
<gene>
    <name evidence="2" type="ORF">BDV35DRAFT_28405</name>
</gene>
<organism evidence="2">
    <name type="scientific">Aspergillus flavus</name>
    <dbReference type="NCBI Taxonomy" id="5059"/>
    <lineage>
        <taxon>Eukaryota</taxon>
        <taxon>Fungi</taxon>
        <taxon>Dikarya</taxon>
        <taxon>Ascomycota</taxon>
        <taxon>Pezizomycotina</taxon>
        <taxon>Eurotiomycetes</taxon>
        <taxon>Eurotiomycetidae</taxon>
        <taxon>Eurotiales</taxon>
        <taxon>Aspergillaceae</taxon>
        <taxon>Aspergillus</taxon>
        <taxon>Aspergillus subgen. Circumdati</taxon>
    </lineage>
</organism>
<evidence type="ECO:0000256" key="1">
    <source>
        <dbReference type="SAM" id="Phobius"/>
    </source>
</evidence>
<keyword evidence="1" id="KW-1133">Transmembrane helix</keyword>
<dbReference type="EMBL" id="ML734663">
    <property type="protein sequence ID" value="KAB8242464.1"/>
    <property type="molecule type" value="Genomic_DNA"/>
</dbReference>
<reference evidence="2" key="1">
    <citation type="submission" date="2019-04" db="EMBL/GenBank/DDBJ databases">
        <title>Friends and foes A comparative genomics study of 23 Aspergillus species from section Flavi.</title>
        <authorList>
            <consortium name="DOE Joint Genome Institute"/>
            <person name="Kjaerbolling I."/>
            <person name="Vesth T."/>
            <person name="Frisvad J.C."/>
            <person name="Nybo J.L."/>
            <person name="Theobald S."/>
            <person name="Kildgaard S."/>
            <person name="Isbrandt T."/>
            <person name="Kuo A."/>
            <person name="Sato A."/>
            <person name="Lyhne E.K."/>
            <person name="Kogle M.E."/>
            <person name="Wiebenga A."/>
            <person name="Kun R.S."/>
            <person name="Lubbers R.J."/>
            <person name="Makela M.R."/>
            <person name="Barry K."/>
            <person name="Chovatia M."/>
            <person name="Clum A."/>
            <person name="Daum C."/>
            <person name="Haridas S."/>
            <person name="He G."/>
            <person name="LaButti K."/>
            <person name="Lipzen A."/>
            <person name="Mondo S."/>
            <person name="Riley R."/>
            <person name="Salamov A."/>
            <person name="Simmons B.A."/>
            <person name="Magnuson J.K."/>
            <person name="Henrissat B."/>
            <person name="Mortensen U.H."/>
            <person name="Larsen T.O."/>
            <person name="Devries R.P."/>
            <person name="Grigoriev I.V."/>
            <person name="Machida M."/>
            <person name="Baker S.E."/>
            <person name="Andersen M.R."/>
        </authorList>
    </citation>
    <scope>NUCLEOTIDE SEQUENCE [LARGE SCALE GENOMIC DNA]</scope>
    <source>
        <strain evidence="2">CBS 121.62</strain>
    </source>
</reference>
<accession>A0A5N6GLT6</accession>
<dbReference type="VEuPathDB" id="FungiDB:AFLA_003844"/>
<protein>
    <submittedName>
        <fullName evidence="2">Uncharacterized protein</fullName>
    </submittedName>
</protein>
<dbReference type="Proteomes" id="UP000325434">
    <property type="component" value="Unassembled WGS sequence"/>
</dbReference>
<sequence>MALTTATQRCRSNQWLVGWNAQKFDSGADRYKNFFLFFFQEFLRGLSPSPPLASRRHITVFVTSVCATTKTQTATLVDKSWNEPMPYVCHPPNGDRRFILWRRPHLLLIGPSLPVLLLCFCSLLKLHDGL</sequence>
<feature type="transmembrane region" description="Helical" evidence="1">
    <location>
        <begin position="106"/>
        <end position="126"/>
    </location>
</feature>
<name>A0A5N6GLT6_ASPFL</name>
<evidence type="ECO:0000313" key="2">
    <source>
        <dbReference type="EMBL" id="KAB8242464.1"/>
    </source>
</evidence>
<proteinExistence type="predicted"/>
<keyword evidence="1" id="KW-0472">Membrane</keyword>